<evidence type="ECO:0000256" key="4">
    <source>
        <dbReference type="ARBA" id="ARBA00022490"/>
    </source>
</evidence>
<dbReference type="Gene3D" id="3.10.50.40">
    <property type="match status" value="1"/>
</dbReference>
<evidence type="ECO:0000259" key="11">
    <source>
        <dbReference type="PROSITE" id="PS50059"/>
    </source>
</evidence>
<feature type="domain" description="PPIase FKBP-type" evidence="11">
    <location>
        <begin position="7"/>
        <end position="101"/>
    </location>
</feature>
<dbReference type="InterPro" id="IPR046357">
    <property type="entry name" value="PPIase_dom_sf"/>
</dbReference>
<sequence>MTTAAPGDTVRIHYSGRLTDGTQFDSSEGKAPLEFKLGEGQVIKGLEQHVAGMETGAKSTVTIPVAEAYGPRRDDAIQQLDREKVPSGIDLEVGTQLQARTADGGMLPITVVGVDEQSVTVDANHPLAGKDLVFDVELVEVVKAA</sequence>
<dbReference type="AlphaFoldDB" id="A0A7W6INU3"/>
<dbReference type="PANTHER" id="PTHR47861">
    <property type="entry name" value="FKBP-TYPE PEPTIDYL-PROLYL CIS-TRANS ISOMERASE SLYD"/>
    <property type="match status" value="1"/>
</dbReference>
<evidence type="ECO:0000256" key="6">
    <source>
        <dbReference type="ARBA" id="ARBA00023186"/>
    </source>
</evidence>
<dbReference type="PROSITE" id="PS50059">
    <property type="entry name" value="FKBP_PPIASE"/>
    <property type="match status" value="1"/>
</dbReference>
<comment type="similarity">
    <text evidence="3 10">Belongs to the FKBP-type PPIase family.</text>
</comment>
<evidence type="ECO:0000256" key="7">
    <source>
        <dbReference type="ARBA" id="ARBA00023235"/>
    </source>
</evidence>
<comment type="subcellular location">
    <subcellularLocation>
        <location evidence="2">Cytoplasm</location>
    </subcellularLocation>
</comment>
<keyword evidence="4" id="KW-0963">Cytoplasm</keyword>
<evidence type="ECO:0000256" key="10">
    <source>
        <dbReference type="RuleBase" id="RU003915"/>
    </source>
</evidence>
<comment type="caution">
    <text evidence="12">The sequence shown here is derived from an EMBL/GenBank/DDBJ whole genome shotgun (WGS) entry which is preliminary data.</text>
</comment>
<evidence type="ECO:0000256" key="8">
    <source>
        <dbReference type="ARBA" id="ARBA00037071"/>
    </source>
</evidence>
<dbReference type="GO" id="GO:0003755">
    <property type="term" value="F:peptidyl-prolyl cis-trans isomerase activity"/>
    <property type="evidence" value="ECO:0007669"/>
    <property type="project" value="UniProtKB-UniRule"/>
</dbReference>
<dbReference type="Pfam" id="PF00254">
    <property type="entry name" value="FKBP_C"/>
    <property type="match status" value="1"/>
</dbReference>
<keyword evidence="7 9" id="KW-0413">Isomerase</keyword>
<keyword evidence="13" id="KW-1185">Reference proteome</keyword>
<dbReference type="InterPro" id="IPR001179">
    <property type="entry name" value="PPIase_FKBP_dom"/>
</dbReference>
<evidence type="ECO:0000256" key="1">
    <source>
        <dbReference type="ARBA" id="ARBA00000971"/>
    </source>
</evidence>
<dbReference type="GO" id="GO:0042026">
    <property type="term" value="P:protein refolding"/>
    <property type="evidence" value="ECO:0007669"/>
    <property type="project" value="UniProtKB-ARBA"/>
</dbReference>
<reference evidence="12 13" key="1">
    <citation type="submission" date="2020-08" db="EMBL/GenBank/DDBJ databases">
        <title>Genomic Encyclopedia of Type Strains, Phase IV (KMG-IV): sequencing the most valuable type-strain genomes for metagenomic binning, comparative biology and taxonomic classification.</title>
        <authorList>
            <person name="Goeker M."/>
        </authorList>
    </citation>
    <scope>NUCLEOTIDE SEQUENCE [LARGE SCALE GENOMIC DNA]</scope>
    <source>
        <strain evidence="12 13">DSM 23447</strain>
    </source>
</reference>
<evidence type="ECO:0000256" key="5">
    <source>
        <dbReference type="ARBA" id="ARBA00023110"/>
    </source>
</evidence>
<name>A0A7W6INU3_9HYPH</name>
<evidence type="ECO:0000256" key="9">
    <source>
        <dbReference type="PROSITE-ProRule" id="PRU00277"/>
    </source>
</evidence>
<dbReference type="RefSeq" id="WP_183311797.1">
    <property type="nucleotide sequence ID" value="NZ_JACIEW010000006.1"/>
</dbReference>
<evidence type="ECO:0000256" key="2">
    <source>
        <dbReference type="ARBA" id="ARBA00004496"/>
    </source>
</evidence>
<dbReference type="EC" id="5.2.1.8" evidence="10"/>
<comment type="catalytic activity">
    <reaction evidence="1 9 10">
        <text>[protein]-peptidylproline (omega=180) = [protein]-peptidylproline (omega=0)</text>
        <dbReference type="Rhea" id="RHEA:16237"/>
        <dbReference type="Rhea" id="RHEA-COMP:10747"/>
        <dbReference type="Rhea" id="RHEA-COMP:10748"/>
        <dbReference type="ChEBI" id="CHEBI:83833"/>
        <dbReference type="ChEBI" id="CHEBI:83834"/>
        <dbReference type="EC" id="5.2.1.8"/>
    </reaction>
</comment>
<protein>
    <recommendedName>
        <fullName evidence="10">Peptidyl-prolyl cis-trans isomerase</fullName>
        <ecNumber evidence="10">5.2.1.8</ecNumber>
    </recommendedName>
</protein>
<gene>
    <name evidence="12" type="ORF">GGR20_002659</name>
</gene>
<comment type="function">
    <text evidence="8">Also involved in hydrogenase metallocenter assembly, probably by participating in the nickel insertion step. This function in hydrogenase biosynthesis requires chaperone activity and the presence of the metal-binding domain, but not PPIase activity.</text>
</comment>
<dbReference type="SUPFAM" id="SSF54534">
    <property type="entry name" value="FKBP-like"/>
    <property type="match status" value="1"/>
</dbReference>
<keyword evidence="5 9" id="KW-0697">Rotamase</keyword>
<dbReference type="EMBL" id="JACIEW010000006">
    <property type="protein sequence ID" value="MBB4053003.1"/>
    <property type="molecule type" value="Genomic_DNA"/>
</dbReference>
<evidence type="ECO:0000256" key="3">
    <source>
        <dbReference type="ARBA" id="ARBA00006577"/>
    </source>
</evidence>
<dbReference type="GO" id="GO:0005737">
    <property type="term" value="C:cytoplasm"/>
    <property type="evidence" value="ECO:0007669"/>
    <property type="project" value="UniProtKB-SubCell"/>
</dbReference>
<proteinExistence type="inferred from homology"/>
<evidence type="ECO:0000313" key="13">
    <source>
        <dbReference type="Proteomes" id="UP000547011"/>
    </source>
</evidence>
<keyword evidence="6" id="KW-0143">Chaperone</keyword>
<organism evidence="12 13">
    <name type="scientific">Devosia subaequoris</name>
    <dbReference type="NCBI Taxonomy" id="395930"/>
    <lineage>
        <taxon>Bacteria</taxon>
        <taxon>Pseudomonadati</taxon>
        <taxon>Pseudomonadota</taxon>
        <taxon>Alphaproteobacteria</taxon>
        <taxon>Hyphomicrobiales</taxon>
        <taxon>Devosiaceae</taxon>
        <taxon>Devosia</taxon>
    </lineage>
</organism>
<accession>A0A7W6INU3</accession>
<dbReference type="PANTHER" id="PTHR47861:SF3">
    <property type="entry name" value="FKBP-TYPE PEPTIDYL-PROLYL CIS-TRANS ISOMERASE SLYD"/>
    <property type="match status" value="1"/>
</dbReference>
<dbReference type="Proteomes" id="UP000547011">
    <property type="component" value="Unassembled WGS sequence"/>
</dbReference>
<evidence type="ECO:0000313" key="12">
    <source>
        <dbReference type="EMBL" id="MBB4053003.1"/>
    </source>
</evidence>